<dbReference type="GO" id="GO:0006935">
    <property type="term" value="P:chemotaxis"/>
    <property type="evidence" value="ECO:0007669"/>
    <property type="project" value="InterPro"/>
</dbReference>
<dbReference type="SMART" id="SM00260">
    <property type="entry name" value="CheW"/>
    <property type="match status" value="3"/>
</dbReference>
<dbReference type="PANTHER" id="PTHR22617:SF45">
    <property type="entry name" value="CHEMOTAXIS PROTEIN CHEW"/>
    <property type="match status" value="1"/>
</dbReference>
<dbReference type="Gene3D" id="2.30.30.40">
    <property type="entry name" value="SH3 Domains"/>
    <property type="match status" value="3"/>
</dbReference>
<evidence type="ECO:0000256" key="1">
    <source>
        <dbReference type="ARBA" id="ARBA00004496"/>
    </source>
</evidence>
<keyword evidence="3" id="KW-0963">Cytoplasm</keyword>
<dbReference type="PROSITE" id="PS50851">
    <property type="entry name" value="CHEW"/>
    <property type="match status" value="3"/>
</dbReference>
<evidence type="ECO:0000313" key="5">
    <source>
        <dbReference type="EMBL" id="CAA2102012.1"/>
    </source>
</evidence>
<protein>
    <recommendedName>
        <fullName evidence="2">Chemotaxis protein CheW</fullName>
    </recommendedName>
</protein>
<accession>A0A679IPU6</accession>
<dbReference type="GO" id="GO:0007165">
    <property type="term" value="P:signal transduction"/>
    <property type="evidence" value="ECO:0007669"/>
    <property type="project" value="InterPro"/>
</dbReference>
<organism evidence="5">
    <name type="scientific">Methylobacterium bullatum</name>
    <dbReference type="NCBI Taxonomy" id="570505"/>
    <lineage>
        <taxon>Bacteria</taxon>
        <taxon>Pseudomonadati</taxon>
        <taxon>Pseudomonadota</taxon>
        <taxon>Alphaproteobacteria</taxon>
        <taxon>Hyphomicrobiales</taxon>
        <taxon>Methylobacteriaceae</taxon>
        <taxon>Methylobacterium</taxon>
    </lineage>
</organism>
<proteinExistence type="predicted"/>
<dbReference type="SUPFAM" id="SSF50341">
    <property type="entry name" value="CheW-like"/>
    <property type="match status" value="3"/>
</dbReference>
<dbReference type="Gene3D" id="2.40.50.180">
    <property type="entry name" value="CheA-289, Domain 4"/>
    <property type="match status" value="3"/>
</dbReference>
<reference evidence="5" key="1">
    <citation type="submission" date="2019-12" db="EMBL/GenBank/DDBJ databases">
        <authorList>
            <person name="Cremers G."/>
        </authorList>
    </citation>
    <scope>NUCLEOTIDE SEQUENCE</scope>
    <source>
        <strain evidence="5">Mbul1</strain>
    </source>
</reference>
<dbReference type="InterPro" id="IPR039315">
    <property type="entry name" value="CheW"/>
</dbReference>
<gene>
    <name evidence="5" type="primary">cheW_1</name>
    <name evidence="5" type="ORF">MBUL_01469</name>
</gene>
<dbReference type="InterPro" id="IPR036061">
    <property type="entry name" value="CheW-like_dom_sf"/>
</dbReference>
<feature type="domain" description="CheW-like" evidence="4">
    <location>
        <begin position="382"/>
        <end position="524"/>
    </location>
</feature>
<dbReference type="AlphaFoldDB" id="A0A679IPU6"/>
<dbReference type="Pfam" id="PF01584">
    <property type="entry name" value="CheW"/>
    <property type="match status" value="3"/>
</dbReference>
<comment type="subcellular location">
    <subcellularLocation>
        <location evidence="1">Cytoplasm</location>
    </subcellularLocation>
</comment>
<feature type="domain" description="CheW-like" evidence="4">
    <location>
        <begin position="207"/>
        <end position="354"/>
    </location>
</feature>
<sequence length="532" mass="58473">MASAVARAVHTLEAEFTSDAGQSIPRPEQETARAEARQFVIFHVETEMFAVSLAEVKEIIRVPEVVRVPLSPPSLLGLANLRGTVLPVLNLRDVFAFPPALHDDATRVVVLDQGSPIGLVVDRMANVVTVDADRIEPTSAIEGTIDTDLLTGMIKTNDGRSLVMILDAGQLIRREFSRISARGQTGAGAAQTGATDAPTAAEPLVDEDQLVSFEVAGQEYAFPIERVQEIVQLPEHVSRVPNAPAHVLGVITLRNRLLPLVSLREMFGLETKEFTETNKVVVVSLGTKPGFSAGIVMDSVKEVLRVNRSLVEPMPALLAQDAGMDDIQAICRLQDGQRLVSVLSVERMFDIAELRALVATGDERMAAEERQDVTEAREAADEEQFVVFRLMGEEYGVPIAAVQEIVRVPEELTRIPKAPPFVEGVINLRGVVLPVIDQRRRFNLADMERNDRQRIMVFTIRGVRTGFIVDSVSEVMRISAAAIGDAPDLSDEQTRLIRRVANLENQKRMILLLDTMQLLDTQEAAAIRHSTR</sequence>
<dbReference type="GO" id="GO:0005829">
    <property type="term" value="C:cytosol"/>
    <property type="evidence" value="ECO:0007669"/>
    <property type="project" value="TreeGrafter"/>
</dbReference>
<feature type="domain" description="CheW-like" evidence="4">
    <location>
        <begin position="36"/>
        <end position="177"/>
    </location>
</feature>
<evidence type="ECO:0000259" key="4">
    <source>
        <dbReference type="PROSITE" id="PS50851"/>
    </source>
</evidence>
<evidence type="ECO:0000256" key="2">
    <source>
        <dbReference type="ARBA" id="ARBA00021483"/>
    </source>
</evidence>
<dbReference type="PANTHER" id="PTHR22617">
    <property type="entry name" value="CHEMOTAXIS SENSOR HISTIDINE KINASE-RELATED"/>
    <property type="match status" value="1"/>
</dbReference>
<name>A0A679IPU6_9HYPH</name>
<evidence type="ECO:0000256" key="3">
    <source>
        <dbReference type="ARBA" id="ARBA00022490"/>
    </source>
</evidence>
<dbReference type="InterPro" id="IPR002545">
    <property type="entry name" value="CheW-lke_dom"/>
</dbReference>
<dbReference type="EMBL" id="LR743504">
    <property type="protein sequence ID" value="CAA2102012.1"/>
    <property type="molecule type" value="Genomic_DNA"/>
</dbReference>